<evidence type="ECO:0000259" key="2">
    <source>
        <dbReference type="PROSITE" id="PS50943"/>
    </source>
</evidence>
<feature type="domain" description="HTH cro/C1-type" evidence="2">
    <location>
        <begin position="13"/>
        <end position="67"/>
    </location>
</feature>
<dbReference type="PANTHER" id="PTHR43236">
    <property type="entry name" value="ANTITOXIN HIGA1"/>
    <property type="match status" value="1"/>
</dbReference>
<keyword evidence="1" id="KW-0175">Coiled coil</keyword>
<dbReference type="InterPro" id="IPR001387">
    <property type="entry name" value="Cro/C1-type_HTH"/>
</dbReference>
<dbReference type="AlphaFoldDB" id="A0A650F3V0"/>
<evidence type="ECO:0000256" key="1">
    <source>
        <dbReference type="SAM" id="Coils"/>
    </source>
</evidence>
<gene>
    <name evidence="3" type="ORF">Elusimicrob1349_0950</name>
</gene>
<reference evidence="3" key="1">
    <citation type="journal article" date="2020" name="J. ISSAAS">
        <title>Lactobacilli and other gastrointestinal microbiota of Peromyscus leucopus, reservoir host for agents of Lyme disease and other zoonoses in North America.</title>
        <authorList>
            <person name="Milovic A."/>
            <person name="Bassam K."/>
            <person name="Shao H."/>
            <person name="Chatzistamou I."/>
            <person name="Tufts D.M."/>
            <person name="Diuk-Wasser M."/>
            <person name="Barbour A.G."/>
        </authorList>
    </citation>
    <scope>NUCLEOTIDE SEQUENCE</scope>
    <source>
        <strain evidence="3">LL30</strain>
    </source>
</reference>
<dbReference type="CDD" id="cd00093">
    <property type="entry name" value="HTH_XRE"/>
    <property type="match status" value="1"/>
</dbReference>
<name>A0A650F3V0_9BACT</name>
<organism evidence="3">
    <name type="scientific">uncultured Elusimicrobia bacterium</name>
    <dbReference type="NCBI Taxonomy" id="699876"/>
    <lineage>
        <taxon>Bacteria</taxon>
        <taxon>Pseudomonadati</taxon>
        <taxon>Elusimicrobiota</taxon>
        <taxon>Elusimicrobia</taxon>
        <taxon>environmental samples</taxon>
    </lineage>
</organism>
<dbReference type="InterPro" id="IPR010982">
    <property type="entry name" value="Lambda_DNA-bd_dom_sf"/>
</dbReference>
<dbReference type="GO" id="GO:0003677">
    <property type="term" value="F:DNA binding"/>
    <property type="evidence" value="ECO:0007669"/>
    <property type="project" value="InterPro"/>
</dbReference>
<protein>
    <recommendedName>
        <fullName evidence="2">HTH cro/C1-type domain-containing protein</fullName>
    </recommendedName>
</protein>
<feature type="coiled-coil region" evidence="1">
    <location>
        <begin position="83"/>
        <end position="124"/>
    </location>
</feature>
<dbReference type="Gene3D" id="1.10.260.40">
    <property type="entry name" value="lambda repressor-like DNA-binding domains"/>
    <property type="match status" value="1"/>
</dbReference>
<dbReference type="Pfam" id="PF01381">
    <property type="entry name" value="HTH_3"/>
    <property type="match status" value="1"/>
</dbReference>
<sequence length="125" mass="13938">MTEKEEKIFIKKLKLAMLESGFSQTSLAKKLGLSSTSVSKWITGENTPKISTLHAVAKAVGKPVNYFFSDDSTTQNIVGSHNNQNASKSNADLAKEFELLKAKQEVQALTIENLKLRLERLERKK</sequence>
<dbReference type="InterPro" id="IPR052345">
    <property type="entry name" value="Rad_response_metalloprotease"/>
</dbReference>
<dbReference type="EMBL" id="MN577571">
    <property type="protein sequence ID" value="QGT50625.1"/>
    <property type="molecule type" value="Genomic_DNA"/>
</dbReference>
<dbReference type="PROSITE" id="PS50943">
    <property type="entry name" value="HTH_CROC1"/>
    <property type="match status" value="1"/>
</dbReference>
<evidence type="ECO:0000313" key="3">
    <source>
        <dbReference type="EMBL" id="QGT50625.1"/>
    </source>
</evidence>
<dbReference type="SUPFAM" id="SSF47413">
    <property type="entry name" value="lambda repressor-like DNA-binding domains"/>
    <property type="match status" value="1"/>
</dbReference>
<proteinExistence type="predicted"/>
<accession>A0A650F3V0</accession>
<dbReference type="SMART" id="SM00530">
    <property type="entry name" value="HTH_XRE"/>
    <property type="match status" value="1"/>
</dbReference>
<dbReference type="PANTHER" id="PTHR43236:SF2">
    <property type="entry name" value="BLL0069 PROTEIN"/>
    <property type="match status" value="1"/>
</dbReference>